<feature type="signal peptide" evidence="2">
    <location>
        <begin position="1"/>
        <end position="33"/>
    </location>
</feature>
<evidence type="ECO:0000313" key="4">
    <source>
        <dbReference type="Proteomes" id="UP001488805"/>
    </source>
</evidence>
<dbReference type="AlphaFoldDB" id="A0AAW1FHK3"/>
<proteinExistence type="predicted"/>
<evidence type="ECO:0000256" key="2">
    <source>
        <dbReference type="SAM" id="SignalP"/>
    </source>
</evidence>
<protein>
    <submittedName>
        <fullName evidence="3">Uncharacterized protein</fullName>
    </submittedName>
</protein>
<feature type="chain" id="PRO_5044002094" evidence="2">
    <location>
        <begin position="34"/>
        <end position="102"/>
    </location>
</feature>
<feature type="compositionally biased region" description="Polar residues" evidence="1">
    <location>
        <begin position="67"/>
        <end position="77"/>
    </location>
</feature>
<feature type="compositionally biased region" description="Basic and acidic residues" evidence="1">
    <location>
        <begin position="87"/>
        <end position="102"/>
    </location>
</feature>
<evidence type="ECO:0000313" key="3">
    <source>
        <dbReference type="EMBL" id="KAK9534218.1"/>
    </source>
</evidence>
<dbReference type="EMBL" id="JBCEZU010000067">
    <property type="protein sequence ID" value="KAK9534218.1"/>
    <property type="molecule type" value="Genomic_DNA"/>
</dbReference>
<name>A0AAW1FHK3_ZOAVI</name>
<gene>
    <name evidence="3" type="ORF">VZT92_009277</name>
</gene>
<accession>A0AAW1FHK3</accession>
<sequence length="102" mass="11070">MSAAGPCIASPLRNLFILIITYALVWLQPSAQAGGGEEERFFAQTQGNEASQSEVCFPGSGKELTVTSTEEQHSASGSPGCRMHMRSSIEKQDQPAHKRWDC</sequence>
<keyword evidence="2" id="KW-0732">Signal</keyword>
<feature type="region of interest" description="Disordered" evidence="1">
    <location>
        <begin position="67"/>
        <end position="102"/>
    </location>
</feature>
<keyword evidence="4" id="KW-1185">Reference proteome</keyword>
<evidence type="ECO:0000256" key="1">
    <source>
        <dbReference type="SAM" id="MobiDB-lite"/>
    </source>
</evidence>
<dbReference type="Proteomes" id="UP001488805">
    <property type="component" value="Unassembled WGS sequence"/>
</dbReference>
<comment type="caution">
    <text evidence="3">The sequence shown here is derived from an EMBL/GenBank/DDBJ whole genome shotgun (WGS) entry which is preliminary data.</text>
</comment>
<organism evidence="3 4">
    <name type="scientific">Zoarces viviparus</name>
    <name type="common">Viviparous eelpout</name>
    <name type="synonym">Blennius viviparus</name>
    <dbReference type="NCBI Taxonomy" id="48416"/>
    <lineage>
        <taxon>Eukaryota</taxon>
        <taxon>Metazoa</taxon>
        <taxon>Chordata</taxon>
        <taxon>Craniata</taxon>
        <taxon>Vertebrata</taxon>
        <taxon>Euteleostomi</taxon>
        <taxon>Actinopterygii</taxon>
        <taxon>Neopterygii</taxon>
        <taxon>Teleostei</taxon>
        <taxon>Neoteleostei</taxon>
        <taxon>Acanthomorphata</taxon>
        <taxon>Eupercaria</taxon>
        <taxon>Perciformes</taxon>
        <taxon>Cottioidei</taxon>
        <taxon>Zoarcales</taxon>
        <taxon>Zoarcidae</taxon>
        <taxon>Zoarcinae</taxon>
        <taxon>Zoarces</taxon>
    </lineage>
</organism>
<reference evidence="3 4" key="1">
    <citation type="journal article" date="2024" name="Genome Biol. Evol.">
        <title>Chromosome-level genome assembly of the viviparous eelpout Zoarces viviparus.</title>
        <authorList>
            <person name="Fuhrmann N."/>
            <person name="Brasseur M.V."/>
            <person name="Bakowski C.E."/>
            <person name="Podsiadlowski L."/>
            <person name="Prost S."/>
            <person name="Krehenwinkel H."/>
            <person name="Mayer C."/>
        </authorList>
    </citation>
    <scope>NUCLEOTIDE SEQUENCE [LARGE SCALE GENOMIC DNA]</scope>
    <source>
        <strain evidence="3">NO-MEL_2022_Ind0_liver</strain>
    </source>
</reference>